<dbReference type="RefSeq" id="WP_230218965.1">
    <property type="nucleotide sequence ID" value="NZ_JAJKFT010000010.1"/>
</dbReference>
<keyword evidence="1" id="KW-0472">Membrane</keyword>
<keyword evidence="3" id="KW-1185">Reference proteome</keyword>
<accession>A0A9X1MLF4</accession>
<comment type="caution">
    <text evidence="2">The sequence shown here is derived from an EMBL/GenBank/DDBJ whole genome shotgun (WGS) entry which is preliminary data.</text>
</comment>
<feature type="transmembrane region" description="Helical" evidence="1">
    <location>
        <begin position="40"/>
        <end position="61"/>
    </location>
</feature>
<gene>
    <name evidence="2" type="ORF">LOC68_12360</name>
</gene>
<evidence type="ECO:0000313" key="3">
    <source>
        <dbReference type="Proteomes" id="UP001139103"/>
    </source>
</evidence>
<protein>
    <submittedName>
        <fullName evidence="2">Uncharacterized protein</fullName>
    </submittedName>
</protein>
<dbReference type="EMBL" id="JAJKFT010000010">
    <property type="protein sequence ID" value="MCC9629193.1"/>
    <property type="molecule type" value="Genomic_DNA"/>
</dbReference>
<reference evidence="2" key="1">
    <citation type="submission" date="2021-11" db="EMBL/GenBank/DDBJ databases">
        <title>Genome sequence.</title>
        <authorList>
            <person name="Sun Q."/>
        </authorList>
    </citation>
    <scope>NUCLEOTIDE SEQUENCE</scope>
    <source>
        <strain evidence="2">JC732</strain>
    </source>
</reference>
<name>A0A9X1MLF4_9BACT</name>
<organism evidence="2 3">
    <name type="scientific">Blastopirellula sediminis</name>
    <dbReference type="NCBI Taxonomy" id="2894196"/>
    <lineage>
        <taxon>Bacteria</taxon>
        <taxon>Pseudomonadati</taxon>
        <taxon>Planctomycetota</taxon>
        <taxon>Planctomycetia</taxon>
        <taxon>Pirellulales</taxon>
        <taxon>Pirellulaceae</taxon>
        <taxon>Blastopirellula</taxon>
    </lineage>
</organism>
<evidence type="ECO:0000256" key="1">
    <source>
        <dbReference type="SAM" id="Phobius"/>
    </source>
</evidence>
<sequence length="68" mass="7092">MALVLGIALIIFGCQAFTRTGLPLLPGLNITGIPAKLIGGFFLLFGIGCCVVAAVIDYSLYASFTKPE</sequence>
<proteinExistence type="predicted"/>
<keyword evidence="1" id="KW-1133">Transmembrane helix</keyword>
<dbReference type="AlphaFoldDB" id="A0A9X1MLF4"/>
<dbReference type="Proteomes" id="UP001139103">
    <property type="component" value="Unassembled WGS sequence"/>
</dbReference>
<evidence type="ECO:0000313" key="2">
    <source>
        <dbReference type="EMBL" id="MCC9629193.1"/>
    </source>
</evidence>
<keyword evidence="1" id="KW-0812">Transmembrane</keyword>